<dbReference type="Pfam" id="PF02631">
    <property type="entry name" value="RecX_HTH2"/>
    <property type="match status" value="1"/>
</dbReference>
<dbReference type="STRING" id="1128398.Curi_c17610"/>
<dbReference type="AlphaFoldDB" id="K0AYA9"/>
<comment type="subcellular location">
    <subcellularLocation>
        <location evidence="1 5">Cytoplasm</location>
    </subcellularLocation>
</comment>
<dbReference type="GO" id="GO:0006282">
    <property type="term" value="P:regulation of DNA repair"/>
    <property type="evidence" value="ECO:0007669"/>
    <property type="project" value="UniProtKB-UniRule"/>
</dbReference>
<comment type="similarity">
    <text evidence="2 5">Belongs to the RecX family.</text>
</comment>
<accession>K0AYA9</accession>
<dbReference type="eggNOG" id="COG2137">
    <property type="taxonomic scope" value="Bacteria"/>
</dbReference>
<evidence type="ECO:0000259" key="8">
    <source>
        <dbReference type="Pfam" id="PF21982"/>
    </source>
</evidence>
<reference evidence="9 10" key="1">
    <citation type="journal article" date="2012" name="PLoS ONE">
        <title>The purine-utilizing bacterium Clostridium acidurici 9a: a genome-guided metabolic reconsideration.</title>
        <authorList>
            <person name="Hartwich K."/>
            <person name="Poehlein A."/>
            <person name="Daniel R."/>
        </authorList>
    </citation>
    <scope>NUCLEOTIDE SEQUENCE [LARGE SCALE GENOMIC DNA]</scope>
    <source>
        <strain evidence="10">ATCC 7906 / DSM 604 / BCRC 14475 / CIP 104303 / KCTC 5404 / NCIMB 10678 / 9a</strain>
    </source>
</reference>
<dbReference type="KEGG" id="cad:Curi_c17610"/>
<dbReference type="Gene3D" id="1.10.10.10">
    <property type="entry name" value="Winged helix-like DNA-binding domain superfamily/Winged helix DNA-binding domain"/>
    <property type="match status" value="3"/>
</dbReference>
<organism evidence="9 10">
    <name type="scientific">Gottschalkia acidurici (strain ATCC 7906 / DSM 604 / BCRC 14475 / CIP 104303 / KCTC 5404 / NCIMB 10678 / 9a)</name>
    <name type="common">Clostridium acidurici</name>
    <dbReference type="NCBI Taxonomy" id="1128398"/>
    <lineage>
        <taxon>Bacteria</taxon>
        <taxon>Bacillati</taxon>
        <taxon>Bacillota</taxon>
        <taxon>Tissierellia</taxon>
        <taxon>Tissierellales</taxon>
        <taxon>Gottschalkiaceae</taxon>
        <taxon>Gottschalkia</taxon>
    </lineage>
</organism>
<dbReference type="InterPro" id="IPR003783">
    <property type="entry name" value="Regulatory_RecX"/>
</dbReference>
<evidence type="ECO:0000259" key="7">
    <source>
        <dbReference type="Pfam" id="PF21981"/>
    </source>
</evidence>
<feature type="domain" description="RecX third three-helical" evidence="7">
    <location>
        <begin position="156"/>
        <end position="204"/>
    </location>
</feature>
<dbReference type="RefSeq" id="WP_014967904.1">
    <property type="nucleotide sequence ID" value="NC_018664.1"/>
</dbReference>
<evidence type="ECO:0000313" key="9">
    <source>
        <dbReference type="EMBL" id="AFS78768.1"/>
    </source>
</evidence>
<protein>
    <recommendedName>
        <fullName evidence="3 5">Regulatory protein RecX</fullName>
    </recommendedName>
</protein>
<evidence type="ECO:0000256" key="4">
    <source>
        <dbReference type="ARBA" id="ARBA00022490"/>
    </source>
</evidence>
<gene>
    <name evidence="5 9" type="primary">recX</name>
    <name evidence="9" type="ordered locus">Curi_c17610</name>
</gene>
<evidence type="ECO:0000256" key="2">
    <source>
        <dbReference type="ARBA" id="ARBA00009695"/>
    </source>
</evidence>
<dbReference type="InterPro" id="IPR036388">
    <property type="entry name" value="WH-like_DNA-bd_sf"/>
</dbReference>
<dbReference type="Pfam" id="PF21981">
    <property type="entry name" value="RecX_HTH3"/>
    <property type="match status" value="1"/>
</dbReference>
<sequence length="208" mass="25291">MIKITRIERQKNNKERYSIYINEEYGFSVHEDILVRYTLAKGMELEKEFIDEVLRKEEQSQANNYALRLLSYKMRTEKEIWNRMIEKEYPREVIEATIDYLKELKYIDDEEYTRKFIKDKVNLKNIGKERIKRELFNKGIDSKTVNIELEELVDDEEQYDKAMEIAVKKLNTTYKNDDKNARYRKLGGFLQRRGYSMDIVMRILREIL</sequence>
<dbReference type="HOGENOM" id="CLU_066607_4_1_9"/>
<dbReference type="InterPro" id="IPR053926">
    <property type="entry name" value="RecX_HTH_1st"/>
</dbReference>
<dbReference type="Pfam" id="PF21982">
    <property type="entry name" value="RecX_HTH1"/>
    <property type="match status" value="1"/>
</dbReference>
<evidence type="ECO:0000259" key="6">
    <source>
        <dbReference type="Pfam" id="PF02631"/>
    </source>
</evidence>
<name>K0AYA9_GOTA9</name>
<dbReference type="Proteomes" id="UP000006094">
    <property type="component" value="Chromosome"/>
</dbReference>
<proteinExistence type="inferred from homology"/>
<dbReference type="EMBL" id="CP003326">
    <property type="protein sequence ID" value="AFS78768.1"/>
    <property type="molecule type" value="Genomic_DNA"/>
</dbReference>
<evidence type="ECO:0000256" key="5">
    <source>
        <dbReference type="HAMAP-Rule" id="MF_01114"/>
    </source>
</evidence>
<dbReference type="InterPro" id="IPR053924">
    <property type="entry name" value="RecX_HTH_2nd"/>
</dbReference>
<dbReference type="PANTHER" id="PTHR33602">
    <property type="entry name" value="REGULATORY PROTEIN RECX FAMILY PROTEIN"/>
    <property type="match status" value="1"/>
</dbReference>
<dbReference type="InterPro" id="IPR053925">
    <property type="entry name" value="RecX_HTH_3rd"/>
</dbReference>
<comment type="function">
    <text evidence="5">Modulates RecA activity.</text>
</comment>
<evidence type="ECO:0000313" key="10">
    <source>
        <dbReference type="Proteomes" id="UP000006094"/>
    </source>
</evidence>
<keyword evidence="10" id="KW-1185">Reference proteome</keyword>
<keyword evidence="4 5" id="KW-0963">Cytoplasm</keyword>
<dbReference type="HAMAP" id="MF_01114">
    <property type="entry name" value="RecX"/>
    <property type="match status" value="1"/>
</dbReference>
<evidence type="ECO:0000256" key="1">
    <source>
        <dbReference type="ARBA" id="ARBA00004496"/>
    </source>
</evidence>
<feature type="domain" description="RecX first three-helical" evidence="8">
    <location>
        <begin position="64"/>
        <end position="101"/>
    </location>
</feature>
<evidence type="ECO:0000256" key="3">
    <source>
        <dbReference type="ARBA" id="ARBA00018111"/>
    </source>
</evidence>
<dbReference type="OrthoDB" id="5421057at2"/>
<feature type="domain" description="RecX second three-helical" evidence="6">
    <location>
        <begin position="108"/>
        <end position="145"/>
    </location>
</feature>
<dbReference type="PANTHER" id="PTHR33602:SF1">
    <property type="entry name" value="REGULATORY PROTEIN RECX FAMILY PROTEIN"/>
    <property type="match status" value="1"/>
</dbReference>
<dbReference type="GO" id="GO:0005737">
    <property type="term" value="C:cytoplasm"/>
    <property type="evidence" value="ECO:0007669"/>
    <property type="project" value="UniProtKB-SubCell"/>
</dbReference>